<organism evidence="2 3">
    <name type="scientific">Candidatus Argoarchaeum ethanivorans</name>
    <dbReference type="NCBI Taxonomy" id="2608793"/>
    <lineage>
        <taxon>Archaea</taxon>
        <taxon>Methanobacteriati</taxon>
        <taxon>Methanobacteriota</taxon>
        <taxon>Stenosarchaea group</taxon>
        <taxon>Methanomicrobia</taxon>
        <taxon>Methanosarcinales</taxon>
        <taxon>Methanosarcinales incertae sedis</taxon>
        <taxon>GOM Arc I cluster</taxon>
        <taxon>Candidatus Argoarchaeum</taxon>
    </lineage>
</organism>
<dbReference type="EMBL" id="RPGO01000012">
    <property type="protein sequence ID" value="RZB31690.1"/>
    <property type="molecule type" value="Genomic_DNA"/>
</dbReference>
<feature type="transmembrane region" description="Helical" evidence="1">
    <location>
        <begin position="196"/>
        <end position="215"/>
    </location>
</feature>
<evidence type="ECO:0000313" key="3">
    <source>
        <dbReference type="Proteomes" id="UP000291831"/>
    </source>
</evidence>
<evidence type="ECO:0000313" key="2">
    <source>
        <dbReference type="EMBL" id="RZB31690.1"/>
    </source>
</evidence>
<dbReference type="Proteomes" id="UP000291831">
    <property type="component" value="Unassembled WGS sequence"/>
</dbReference>
<comment type="caution">
    <text evidence="2">The sequence shown here is derived from an EMBL/GenBank/DDBJ whole genome shotgun (WGS) entry which is preliminary data.</text>
</comment>
<name>A0A8B3S2J4_9EURY</name>
<dbReference type="AlphaFoldDB" id="A0A8B3S2J4"/>
<keyword evidence="1" id="KW-0472">Membrane</keyword>
<gene>
    <name evidence="2" type="ORF">AEth_00633</name>
</gene>
<keyword evidence="1" id="KW-0812">Transmembrane</keyword>
<keyword evidence="1" id="KW-1133">Transmembrane helix</keyword>
<reference evidence="3" key="1">
    <citation type="submission" date="2019-01" db="EMBL/GenBank/DDBJ databases">
        <title>Anaerobic oxidation of ethane by archaea from a marine hydrocarbon seep.</title>
        <authorList>
            <person name="Musat F."/>
        </authorList>
    </citation>
    <scope>NUCLEOTIDE SEQUENCE [LARGE SCALE GENOMIC DNA]</scope>
</reference>
<protein>
    <submittedName>
        <fullName evidence="2">Uncharacterized protein</fullName>
    </submittedName>
</protein>
<proteinExistence type="predicted"/>
<evidence type="ECO:0000256" key="1">
    <source>
        <dbReference type="SAM" id="Phobius"/>
    </source>
</evidence>
<accession>A0A8B3S2J4</accession>
<sequence>MQENLFPEMSQKKSDNTKVIGANLSLIFNRRNKNLVILKNRDVIVKKVDLSDKPAKKLLVLDAIALGATKSRLAEALNISRQTIHNYVESQKRFGTEGLLGGYNPNMGKNLAEHRRVTQHKRIQGTKAVILAEERKAKRIENQKKQQEFDFEFGEKAVPIDEQPFNILHDWKFTRFAGIFLYQIVLFGNNQWLKLVMGYFGSAYKIFLVFLLMAARNIKSIEQLKNANLKEAGLILGLNKLPSKKGVWQWFYAACNMRRSIFLCESFFKQQLRCGLVGVYQPFQGSTSSNTLEVL</sequence>